<reference evidence="1 2" key="1">
    <citation type="submission" date="2015-01" db="EMBL/GenBank/DDBJ databases">
        <title>Evolution of Trichinella species and genotypes.</title>
        <authorList>
            <person name="Korhonen P.K."/>
            <person name="Edoardo P."/>
            <person name="Giuseppe L.R."/>
            <person name="Gasser R.B."/>
        </authorList>
    </citation>
    <scope>NUCLEOTIDE SEQUENCE [LARGE SCALE GENOMIC DNA]</scope>
    <source>
        <strain evidence="1">ISS2496</strain>
    </source>
</reference>
<evidence type="ECO:0000313" key="2">
    <source>
        <dbReference type="Proteomes" id="UP000054783"/>
    </source>
</evidence>
<keyword evidence="2" id="KW-1185">Reference proteome</keyword>
<accession>A0A0V0W797</accession>
<gene>
    <name evidence="1" type="ORF">T12_13659</name>
</gene>
<evidence type="ECO:0000313" key="1">
    <source>
        <dbReference type="EMBL" id="KRX71599.1"/>
    </source>
</evidence>
<dbReference type="EMBL" id="JYDQ01005792">
    <property type="protein sequence ID" value="KRX71599.1"/>
    <property type="molecule type" value="Genomic_DNA"/>
</dbReference>
<dbReference type="Proteomes" id="UP000054783">
    <property type="component" value="Unassembled WGS sequence"/>
</dbReference>
<organism evidence="1 2">
    <name type="scientific">Trichinella patagoniensis</name>
    <dbReference type="NCBI Taxonomy" id="990121"/>
    <lineage>
        <taxon>Eukaryota</taxon>
        <taxon>Metazoa</taxon>
        <taxon>Ecdysozoa</taxon>
        <taxon>Nematoda</taxon>
        <taxon>Enoplea</taxon>
        <taxon>Dorylaimia</taxon>
        <taxon>Trichinellida</taxon>
        <taxon>Trichinellidae</taxon>
        <taxon>Trichinella</taxon>
    </lineage>
</organism>
<dbReference type="AlphaFoldDB" id="A0A0V0W797"/>
<comment type="caution">
    <text evidence="1">The sequence shown here is derived from an EMBL/GenBank/DDBJ whole genome shotgun (WGS) entry which is preliminary data.</text>
</comment>
<protein>
    <submittedName>
        <fullName evidence="1">Uncharacterized protein</fullName>
    </submittedName>
</protein>
<proteinExistence type="predicted"/>
<name>A0A0V0W797_9BILA</name>
<sequence length="37" mass="3671">MSWGCTRPGVSGAPTSVVALSSELVPDAAFHLLSAVG</sequence>